<dbReference type="RefSeq" id="XP_065669872.1">
    <property type="nucleotide sequence ID" value="XM_065813800.1"/>
</dbReference>
<evidence type="ECO:0000313" key="1">
    <source>
        <dbReference type="Proteomes" id="UP001652625"/>
    </source>
</evidence>
<reference evidence="2 3" key="1">
    <citation type="submission" date="2025-05" db="UniProtKB">
        <authorList>
            <consortium name="RefSeq"/>
        </authorList>
    </citation>
    <scope>IDENTIFICATION</scope>
</reference>
<dbReference type="RefSeq" id="XP_065669871.1">
    <property type="nucleotide sequence ID" value="XM_065813799.1"/>
</dbReference>
<organism evidence="1 2">
    <name type="scientific">Hydra vulgaris</name>
    <name type="common">Hydra</name>
    <name type="synonym">Hydra attenuata</name>
    <dbReference type="NCBI Taxonomy" id="6087"/>
    <lineage>
        <taxon>Eukaryota</taxon>
        <taxon>Metazoa</taxon>
        <taxon>Cnidaria</taxon>
        <taxon>Hydrozoa</taxon>
        <taxon>Hydroidolina</taxon>
        <taxon>Anthoathecata</taxon>
        <taxon>Aplanulata</taxon>
        <taxon>Hydridae</taxon>
        <taxon>Hydra</taxon>
    </lineage>
</organism>
<protein>
    <submittedName>
        <fullName evidence="2 3">Uncharacterized protein LOC136088851</fullName>
    </submittedName>
</protein>
<evidence type="ECO:0000313" key="2">
    <source>
        <dbReference type="RefSeq" id="XP_065669871.1"/>
    </source>
</evidence>
<dbReference type="Proteomes" id="UP001652625">
    <property type="component" value="Chromosome 12"/>
</dbReference>
<sequence length="162" mass="17914">MTGLSTTESIQTVDNVIKEATYSEIINDNSGDNCAYDWVACAGMLESPINNFQECNLLLTKLKTESYPNPILFLVSTSLIVSSIKKESEKYIAISKQVLSALVSPSHEEINGNADFFIEHDPGKQTIVKSSSQMKYLLGLCPNQPKLAKFPNNTDNLHGKQR</sequence>
<accession>A0ABM4D6F2</accession>
<proteinExistence type="predicted"/>
<evidence type="ECO:0000313" key="3">
    <source>
        <dbReference type="RefSeq" id="XP_065669872.1"/>
    </source>
</evidence>
<dbReference type="GeneID" id="136088851"/>
<keyword evidence="1" id="KW-1185">Reference proteome</keyword>
<gene>
    <name evidence="2 3" type="primary">LOC136088851</name>
</gene>
<name>A0ABM4D6F2_HYDVU</name>